<keyword evidence="11" id="KW-0472">Membrane</keyword>
<protein>
    <recommendedName>
        <fullName evidence="4">Nuclear protein MDM1</fullName>
    </recommendedName>
</protein>
<evidence type="ECO:0000313" key="13">
    <source>
        <dbReference type="Proteomes" id="UP000440578"/>
    </source>
</evidence>
<dbReference type="Proteomes" id="UP000440578">
    <property type="component" value="Unassembled WGS sequence"/>
</dbReference>
<comment type="caution">
    <text evidence="12">The sequence shown here is derived from an EMBL/GenBank/DDBJ whole genome shotgun (WGS) entry which is preliminary data.</text>
</comment>
<keyword evidence="13" id="KW-1185">Reference proteome</keyword>
<keyword evidence="5" id="KW-0963">Cytoplasm</keyword>
<dbReference type="PANTHER" id="PTHR32078:SF1">
    <property type="entry name" value="NUCLEAR PROTEIN MDM1"/>
    <property type="match status" value="1"/>
</dbReference>
<evidence type="ECO:0000256" key="3">
    <source>
        <dbReference type="ARBA" id="ARBA00010494"/>
    </source>
</evidence>
<comment type="function">
    <text evidence="9">Microtubule-binding protein that negatively regulates centriole duplication. Binds to and stabilizes microtubules.</text>
</comment>
<keyword evidence="11" id="KW-0812">Transmembrane</keyword>
<evidence type="ECO:0000256" key="6">
    <source>
        <dbReference type="ARBA" id="ARBA00022701"/>
    </source>
</evidence>
<dbReference type="InterPro" id="IPR029136">
    <property type="entry name" value="MDM1"/>
</dbReference>
<evidence type="ECO:0000256" key="5">
    <source>
        <dbReference type="ARBA" id="ARBA00022490"/>
    </source>
</evidence>
<feature type="region of interest" description="Disordered" evidence="10">
    <location>
        <begin position="170"/>
        <end position="359"/>
    </location>
</feature>
<dbReference type="GO" id="GO:0005814">
    <property type="term" value="C:centriole"/>
    <property type="evidence" value="ECO:0007669"/>
    <property type="project" value="UniProtKB-SubCell"/>
</dbReference>
<dbReference type="GO" id="GO:0005634">
    <property type="term" value="C:nucleus"/>
    <property type="evidence" value="ECO:0007669"/>
    <property type="project" value="UniProtKB-SubCell"/>
</dbReference>
<organism evidence="12 13">
    <name type="scientific">Amphibalanus amphitrite</name>
    <name type="common">Striped barnacle</name>
    <name type="synonym">Balanus amphitrite</name>
    <dbReference type="NCBI Taxonomy" id="1232801"/>
    <lineage>
        <taxon>Eukaryota</taxon>
        <taxon>Metazoa</taxon>
        <taxon>Ecdysozoa</taxon>
        <taxon>Arthropoda</taxon>
        <taxon>Crustacea</taxon>
        <taxon>Multicrustacea</taxon>
        <taxon>Cirripedia</taxon>
        <taxon>Thoracica</taxon>
        <taxon>Thoracicalcarea</taxon>
        <taxon>Balanomorpha</taxon>
        <taxon>Balanoidea</taxon>
        <taxon>Balanidae</taxon>
        <taxon>Amphibalaninae</taxon>
        <taxon>Amphibalanus</taxon>
    </lineage>
</organism>
<feature type="compositionally biased region" description="Low complexity" evidence="10">
    <location>
        <begin position="298"/>
        <end position="333"/>
    </location>
</feature>
<dbReference type="PANTHER" id="PTHR32078">
    <property type="entry name" value="NUCLEAR PROTEIN MDM1"/>
    <property type="match status" value="1"/>
</dbReference>
<dbReference type="GO" id="GO:0008017">
    <property type="term" value="F:microtubule binding"/>
    <property type="evidence" value="ECO:0007669"/>
    <property type="project" value="InterPro"/>
</dbReference>
<name>A0A6A4WDL8_AMPAM</name>
<evidence type="ECO:0000256" key="10">
    <source>
        <dbReference type="SAM" id="MobiDB-lite"/>
    </source>
</evidence>
<evidence type="ECO:0000256" key="11">
    <source>
        <dbReference type="SAM" id="Phobius"/>
    </source>
</evidence>
<proteinExistence type="inferred from homology"/>
<keyword evidence="6" id="KW-0493">Microtubule</keyword>
<feature type="region of interest" description="Disordered" evidence="10">
    <location>
        <begin position="372"/>
        <end position="464"/>
    </location>
</feature>
<sequence length="499" mass="52782">MVLGVLWQWFGMVLGVLWQWFGMVLGVLWQRFGMVLGVLWQWFGMVLGVLWQWFGMVLGVLWQWFGMVLGVLSMLSTEYRLKFQDFSGGSAPPSDASCPDGGVRGLGRAKTWYSDLLESRRKAVTYKVRGWGKESAPSHLVYLYDQAEDPSRPPEKKIISALYLETLQPGLSRGRTPVPDRSRAGTADSTDGRGRTAAAVSRPLPPPAAAAAAARKASAKAAMKLPINERKPRPGNAHRVRAKTPGDEVDGVSGRSPSGARPPAAPPRRKSPGPRPGGPLRVAAGPEPSADGQERGRPVAVRRPPAGERPPTAAAAGGAPAESPAAAREALAALMKSPPEPTRVRSPETSAALRSPEAVNWTLPLDTARAFTVTQNVGGGQSRSARPRSSHSTSSGQSQISPLHRQLLTEAMAARAEPPPPALYDGHGSPTPPLVRPADAPPAGDSGQQNFTDRPPGARLFSAGSAAPAKAAVVEMSGAGKPAVPVRADGREAPQYHVI</sequence>
<evidence type="ECO:0000256" key="4">
    <source>
        <dbReference type="ARBA" id="ARBA00013508"/>
    </source>
</evidence>
<keyword evidence="8" id="KW-0539">Nucleus</keyword>
<feature type="transmembrane region" description="Helical" evidence="11">
    <location>
        <begin position="35"/>
        <end position="54"/>
    </location>
</feature>
<keyword evidence="7" id="KW-0206">Cytoskeleton</keyword>
<dbReference type="GO" id="GO:0046600">
    <property type="term" value="P:negative regulation of centriole replication"/>
    <property type="evidence" value="ECO:0007669"/>
    <property type="project" value="InterPro"/>
</dbReference>
<feature type="transmembrane region" description="Helical" evidence="11">
    <location>
        <begin position="6"/>
        <end position="28"/>
    </location>
</feature>
<evidence type="ECO:0000256" key="2">
    <source>
        <dbReference type="ARBA" id="ARBA00004123"/>
    </source>
</evidence>
<comment type="similarity">
    <text evidence="3">Belongs to the MDM1 family.</text>
</comment>
<dbReference type="EMBL" id="VIIS01001110">
    <property type="protein sequence ID" value="KAF0301904.1"/>
    <property type="molecule type" value="Genomic_DNA"/>
</dbReference>
<feature type="compositionally biased region" description="Low complexity" evidence="10">
    <location>
        <begin position="390"/>
        <end position="401"/>
    </location>
</feature>
<evidence type="ECO:0000313" key="12">
    <source>
        <dbReference type="EMBL" id="KAF0301904.1"/>
    </source>
</evidence>
<keyword evidence="11" id="KW-1133">Transmembrane helix</keyword>
<evidence type="ECO:0000256" key="9">
    <source>
        <dbReference type="ARBA" id="ARBA00045771"/>
    </source>
</evidence>
<evidence type="ECO:0000256" key="8">
    <source>
        <dbReference type="ARBA" id="ARBA00023242"/>
    </source>
</evidence>
<dbReference type="GO" id="GO:0005874">
    <property type="term" value="C:microtubule"/>
    <property type="evidence" value="ECO:0007669"/>
    <property type="project" value="UniProtKB-KW"/>
</dbReference>
<dbReference type="AlphaFoldDB" id="A0A6A4WDL8"/>
<evidence type="ECO:0000256" key="1">
    <source>
        <dbReference type="ARBA" id="ARBA00004114"/>
    </source>
</evidence>
<feature type="compositionally biased region" description="Low complexity" evidence="10">
    <location>
        <begin position="253"/>
        <end position="262"/>
    </location>
</feature>
<reference evidence="12 13" key="1">
    <citation type="submission" date="2019-07" db="EMBL/GenBank/DDBJ databases">
        <title>Draft genome assembly of a fouling barnacle, Amphibalanus amphitrite (Darwin, 1854): The first reference genome for Thecostraca.</title>
        <authorList>
            <person name="Kim W."/>
        </authorList>
    </citation>
    <scope>NUCLEOTIDE SEQUENCE [LARGE SCALE GENOMIC DNA]</scope>
    <source>
        <strain evidence="12">SNU_AA5</strain>
        <tissue evidence="12">Soma without cirri and trophi</tissue>
    </source>
</reference>
<evidence type="ECO:0000256" key="7">
    <source>
        <dbReference type="ARBA" id="ARBA00023212"/>
    </source>
</evidence>
<comment type="subcellular location">
    <subcellularLocation>
        <location evidence="1">Cytoplasm</location>
        <location evidence="1">Cytoskeleton</location>
        <location evidence="1">Microtubule organizing center</location>
        <location evidence="1">Centrosome</location>
        <location evidence="1">Centriole</location>
    </subcellularLocation>
    <subcellularLocation>
        <location evidence="2">Nucleus</location>
    </subcellularLocation>
</comment>
<dbReference type="OrthoDB" id="9999940at2759"/>
<gene>
    <name evidence="12" type="ORF">FJT64_025909</name>
</gene>
<accession>A0A6A4WDL8</accession>
<feature type="compositionally biased region" description="Low complexity" evidence="10">
    <location>
        <begin position="209"/>
        <end position="222"/>
    </location>
</feature>